<dbReference type="Proteomes" id="UP000261088">
    <property type="component" value="Unassembled WGS sequence"/>
</dbReference>
<feature type="signal peptide" evidence="1">
    <location>
        <begin position="1"/>
        <end position="23"/>
    </location>
</feature>
<evidence type="ECO:0000313" key="7">
    <source>
        <dbReference type="Proteomes" id="UP000434916"/>
    </source>
</evidence>
<name>A0A3R6A4M9_9BACT</name>
<comment type="caution">
    <text evidence="4">The sequence shown here is derived from an EMBL/GenBank/DDBJ whole genome shotgun (WGS) entry which is preliminary data.</text>
</comment>
<dbReference type="Pfam" id="PF16225">
    <property type="entry name" value="DUF4884"/>
    <property type="match status" value="1"/>
</dbReference>
<accession>A0A3R6A4M9</accession>
<dbReference type="Proteomes" id="UP000448908">
    <property type="component" value="Unassembled WGS sequence"/>
</dbReference>
<dbReference type="EMBL" id="WNCN01000001">
    <property type="protein sequence ID" value="MTU38128.1"/>
    <property type="molecule type" value="Genomic_DNA"/>
</dbReference>
<protein>
    <submittedName>
        <fullName evidence="4">DUF4884 domain-containing protein</fullName>
    </submittedName>
</protein>
<evidence type="ECO:0000313" key="3">
    <source>
        <dbReference type="EMBL" id="MTU38128.1"/>
    </source>
</evidence>
<dbReference type="Proteomes" id="UP000437446">
    <property type="component" value="Unassembled WGS sequence"/>
</dbReference>
<evidence type="ECO:0000313" key="4">
    <source>
        <dbReference type="EMBL" id="MTU67659.1"/>
    </source>
</evidence>
<dbReference type="EMBL" id="WNDA01000001">
    <property type="protein sequence ID" value="MTU67659.1"/>
    <property type="molecule type" value="Genomic_DNA"/>
</dbReference>
<feature type="chain" id="PRO_5044599849" evidence="1">
    <location>
        <begin position="24"/>
        <end position="101"/>
    </location>
</feature>
<reference evidence="7 8" key="2">
    <citation type="journal article" date="2019" name="Nat. Med.">
        <title>A library of human gut bacterial isolates paired with longitudinal multiomics data enables mechanistic microbiome research.</title>
        <authorList>
            <person name="Poyet M."/>
            <person name="Groussin M."/>
            <person name="Gibbons S.M."/>
            <person name="Avila-Pacheco J."/>
            <person name="Jiang X."/>
            <person name="Kearney S.M."/>
            <person name="Perrotta A.R."/>
            <person name="Berdy B."/>
            <person name="Zhao S."/>
            <person name="Lieberman T.D."/>
            <person name="Swanson P.K."/>
            <person name="Smith M."/>
            <person name="Roesemann S."/>
            <person name="Alexander J.E."/>
            <person name="Rich S.A."/>
            <person name="Livny J."/>
            <person name="Vlamakis H."/>
            <person name="Clish C."/>
            <person name="Bullock K."/>
            <person name="Deik A."/>
            <person name="Scott J."/>
            <person name="Pierce K.A."/>
            <person name="Xavier R.J."/>
            <person name="Alm E.J."/>
        </authorList>
    </citation>
    <scope>NUCLEOTIDE SEQUENCE [LARGE SCALE GENOMIC DNA]</scope>
    <source>
        <strain evidence="4 9">BIOML-A16</strain>
        <strain evidence="2 8">BIOML-A25</strain>
        <strain evidence="3 7">BIOML-A29</strain>
    </source>
</reference>
<dbReference type="InterPro" id="IPR032618">
    <property type="entry name" value="DUF4884"/>
</dbReference>
<evidence type="ECO:0000313" key="8">
    <source>
        <dbReference type="Proteomes" id="UP000437446"/>
    </source>
</evidence>
<reference evidence="5 6" key="1">
    <citation type="submission" date="2018-08" db="EMBL/GenBank/DDBJ databases">
        <title>A genome reference for cultivated species of the human gut microbiota.</title>
        <authorList>
            <person name="Zou Y."/>
            <person name="Xue W."/>
            <person name="Luo G."/>
        </authorList>
    </citation>
    <scope>NUCLEOTIDE SEQUENCE [LARGE SCALE GENOMIC DNA]</scope>
    <source>
        <strain evidence="5 6">OM05-11AA</strain>
    </source>
</reference>
<organism evidence="4 9">
    <name type="scientific">Parabacteroides merdae</name>
    <dbReference type="NCBI Taxonomy" id="46503"/>
    <lineage>
        <taxon>Bacteria</taxon>
        <taxon>Pseudomonadati</taxon>
        <taxon>Bacteroidota</taxon>
        <taxon>Bacteroidia</taxon>
        <taxon>Bacteroidales</taxon>
        <taxon>Tannerellaceae</taxon>
        <taxon>Parabacteroides</taxon>
    </lineage>
</organism>
<evidence type="ECO:0000313" key="5">
    <source>
        <dbReference type="EMBL" id="RGN50159.1"/>
    </source>
</evidence>
<keyword evidence="1" id="KW-0732">Signal</keyword>
<keyword evidence="7" id="KW-1185">Reference proteome</keyword>
<dbReference type="EMBL" id="QSUP01000017">
    <property type="protein sequence ID" value="RGN50159.1"/>
    <property type="molecule type" value="Genomic_DNA"/>
</dbReference>
<dbReference type="Proteomes" id="UP000434916">
    <property type="component" value="Unassembled WGS sequence"/>
</dbReference>
<evidence type="ECO:0000313" key="2">
    <source>
        <dbReference type="EMBL" id="MTU28319.1"/>
    </source>
</evidence>
<evidence type="ECO:0000313" key="6">
    <source>
        <dbReference type="Proteomes" id="UP000261088"/>
    </source>
</evidence>
<evidence type="ECO:0000313" key="9">
    <source>
        <dbReference type="Proteomes" id="UP000448908"/>
    </source>
</evidence>
<dbReference type="EMBL" id="WNCR01000001">
    <property type="protein sequence ID" value="MTU28319.1"/>
    <property type="molecule type" value="Genomic_DNA"/>
</dbReference>
<proteinExistence type="predicted"/>
<evidence type="ECO:0000256" key="1">
    <source>
        <dbReference type="SAM" id="SignalP"/>
    </source>
</evidence>
<dbReference type="AlphaFoldDB" id="A0A3R6A4M9"/>
<gene>
    <name evidence="5" type="ORF">DXB61_13090</name>
    <name evidence="2" type="ORF">GMD66_03590</name>
    <name evidence="3" type="ORF">GMD82_01085</name>
    <name evidence="4" type="ORF">GMD92_00830</name>
</gene>
<dbReference type="RefSeq" id="WP_005644453.1">
    <property type="nucleotide sequence ID" value="NZ_CP072229.1"/>
</dbReference>
<sequence>MRRASLYNTFSASLLLVCNACLSSCVSQIPLTKEKPVNNSTYQVEYLFEHEGCKVYRFMDMGHYIYFTNCEGDVTSIESDSVRTVNRISRKPIIIKEQTLD</sequence>